<name>A0A0R0CYP2_9GAMM</name>
<dbReference type="PANTHER" id="PTHR46820">
    <property type="entry name" value="HISTONE-LYSINE N-METHYLTRANSFERASE SETD7"/>
    <property type="match status" value="1"/>
</dbReference>
<dbReference type="AlphaFoldDB" id="A0A0R0CYP2"/>
<dbReference type="EMBL" id="LDJM01000045">
    <property type="protein sequence ID" value="KRG74272.1"/>
    <property type="molecule type" value="Genomic_DNA"/>
</dbReference>
<reference evidence="1 2" key="1">
    <citation type="submission" date="2015-05" db="EMBL/GenBank/DDBJ databases">
        <title>Genome sequencing and analysis of members of genus Stenotrophomonas.</title>
        <authorList>
            <person name="Patil P.P."/>
            <person name="Midha S."/>
            <person name="Patil P.B."/>
        </authorList>
    </citation>
    <scope>NUCLEOTIDE SEQUENCE [LARGE SCALE GENOMIC DNA]</scope>
    <source>
        <strain evidence="1 2">DSM 24757</strain>
    </source>
</reference>
<evidence type="ECO:0008006" key="3">
    <source>
        <dbReference type="Google" id="ProtNLM"/>
    </source>
</evidence>
<dbReference type="PATRIC" id="fig|336566.3.peg.2413"/>
<dbReference type="Proteomes" id="UP000050956">
    <property type="component" value="Unassembled WGS sequence"/>
</dbReference>
<dbReference type="PANTHER" id="PTHR46820:SF1">
    <property type="entry name" value="HISTONE-LYSINE N-METHYLTRANSFERASE SETD7"/>
    <property type="match status" value="1"/>
</dbReference>
<dbReference type="GO" id="GO:0003682">
    <property type="term" value="F:chromatin binding"/>
    <property type="evidence" value="ECO:0007669"/>
    <property type="project" value="TreeGrafter"/>
</dbReference>
<dbReference type="STRING" id="336566.ABB30_14215"/>
<dbReference type="InterPro" id="IPR011652">
    <property type="entry name" value="MORN_2"/>
</dbReference>
<evidence type="ECO:0000313" key="2">
    <source>
        <dbReference type="Proteomes" id="UP000050956"/>
    </source>
</evidence>
<keyword evidence="2" id="KW-1185">Reference proteome</keyword>
<dbReference type="Gene3D" id="3.90.930.1">
    <property type="match status" value="2"/>
</dbReference>
<sequence>MAYYRVLDGGDAHGWREISSYWPDGKQRSTSIRVYMPTNLLAQSDLQVMRATGRQTSWHRNGQKASDVGYRQGQNSGSHIYWNEAGVRTFEGQYVDGKLNQRSRAFYDDGQVKSDMFYSDGRLDGPALTYYPDGQLQSRANYRAGQRMGVYETWHANGRRESRGTYIQDRGTGLYESWYDNGRRANRISRDGFVWQEELVFYPSGKRASRMPYVDDKKHGQAWTWYENGRPSGMYTYAAGKKEGPYTFWRFDGTLKSEGVMENGVAVGRVRDYEPDGKRYVDFIMRDGKVISVDDEGL</sequence>
<protein>
    <recommendedName>
        <fullName evidence="3">Toxin-antitoxin system YwqK family antitoxin</fullName>
    </recommendedName>
</protein>
<dbReference type="GO" id="GO:0070828">
    <property type="term" value="P:heterochromatin organization"/>
    <property type="evidence" value="ECO:0007669"/>
    <property type="project" value="TreeGrafter"/>
</dbReference>
<accession>A0A0R0CYP2</accession>
<evidence type="ECO:0000313" key="1">
    <source>
        <dbReference type="EMBL" id="KRG74272.1"/>
    </source>
</evidence>
<organism evidence="1 2">
    <name type="scientific">Stenotrophomonas ginsengisoli</name>
    <dbReference type="NCBI Taxonomy" id="336566"/>
    <lineage>
        <taxon>Bacteria</taxon>
        <taxon>Pseudomonadati</taxon>
        <taxon>Pseudomonadota</taxon>
        <taxon>Gammaproteobacteria</taxon>
        <taxon>Lysobacterales</taxon>
        <taxon>Lysobacteraceae</taxon>
        <taxon>Stenotrophomonas</taxon>
    </lineage>
</organism>
<comment type="caution">
    <text evidence="1">The sequence shown here is derived from an EMBL/GenBank/DDBJ whole genome shotgun (WGS) entry which is preliminary data.</text>
</comment>
<dbReference type="Pfam" id="PF07661">
    <property type="entry name" value="MORN_2"/>
    <property type="match status" value="1"/>
</dbReference>
<dbReference type="SUPFAM" id="SSF82185">
    <property type="entry name" value="Histone H3 K4-specific methyltransferase SET7/9 N-terminal domain"/>
    <property type="match status" value="2"/>
</dbReference>
<gene>
    <name evidence="1" type="ORF">ABB30_14215</name>
</gene>
<dbReference type="GO" id="GO:0005694">
    <property type="term" value="C:chromosome"/>
    <property type="evidence" value="ECO:0007669"/>
    <property type="project" value="TreeGrafter"/>
</dbReference>
<proteinExistence type="predicted"/>